<name>A0A2Y8ZQT2_9MICO</name>
<proteinExistence type="predicted"/>
<dbReference type="RefSeq" id="WP_109684418.1">
    <property type="nucleotide sequence ID" value="NZ_QGDN01000001.1"/>
</dbReference>
<dbReference type="AlphaFoldDB" id="A0A2Y8ZQT2"/>
<keyword evidence="2" id="KW-0472">Membrane</keyword>
<accession>A0A2Y8ZQT2</accession>
<dbReference type="OrthoDB" id="5146426at2"/>
<feature type="transmembrane region" description="Helical" evidence="2">
    <location>
        <begin position="147"/>
        <end position="168"/>
    </location>
</feature>
<evidence type="ECO:0000313" key="4">
    <source>
        <dbReference type="Proteomes" id="UP000250028"/>
    </source>
</evidence>
<evidence type="ECO:0000256" key="1">
    <source>
        <dbReference type="SAM" id="MobiDB-lite"/>
    </source>
</evidence>
<feature type="region of interest" description="Disordered" evidence="1">
    <location>
        <begin position="208"/>
        <end position="229"/>
    </location>
</feature>
<reference evidence="4" key="1">
    <citation type="submission" date="2016-10" db="EMBL/GenBank/DDBJ databases">
        <authorList>
            <person name="Varghese N."/>
            <person name="Submissions S."/>
        </authorList>
    </citation>
    <scope>NUCLEOTIDE SEQUENCE [LARGE SCALE GENOMIC DNA]</scope>
    <source>
        <strain evidence="4">DSM 22951</strain>
    </source>
</reference>
<feature type="transmembrane region" description="Helical" evidence="2">
    <location>
        <begin position="69"/>
        <end position="91"/>
    </location>
</feature>
<sequence length="229" mass="25253">MASRAFTERAQRFRALVLAVADTDPDTVDRIMREMGSRRFFLAPLAWAAGSVVLMLRGITLILTNWRLTLIQLVPAMLIWLGMYEVSRYALHGAELRTLSPGWLLAGSLLIIAATMASFWCNTVFAFAIDAVPPTIRPAIQATQRRIWPVLIAGLLGGVLLSFAALVLPRFGKRWVFEAVLLGTLGLLIVAFVAVPARILQRPPRKLPPREAVGRTRDYPKFGVSGPHG</sequence>
<organism evidence="3 4">
    <name type="scientific">Branchiibius hedensis</name>
    <dbReference type="NCBI Taxonomy" id="672460"/>
    <lineage>
        <taxon>Bacteria</taxon>
        <taxon>Bacillati</taxon>
        <taxon>Actinomycetota</taxon>
        <taxon>Actinomycetes</taxon>
        <taxon>Micrococcales</taxon>
        <taxon>Dermacoccaceae</taxon>
        <taxon>Branchiibius</taxon>
    </lineage>
</organism>
<keyword evidence="4" id="KW-1185">Reference proteome</keyword>
<keyword evidence="2" id="KW-0812">Transmembrane</keyword>
<evidence type="ECO:0000313" key="3">
    <source>
        <dbReference type="EMBL" id="SSA33766.1"/>
    </source>
</evidence>
<feature type="transmembrane region" description="Helical" evidence="2">
    <location>
        <begin position="175"/>
        <end position="199"/>
    </location>
</feature>
<dbReference type="EMBL" id="UESZ01000001">
    <property type="protein sequence ID" value="SSA33766.1"/>
    <property type="molecule type" value="Genomic_DNA"/>
</dbReference>
<dbReference type="Proteomes" id="UP000250028">
    <property type="component" value="Unassembled WGS sequence"/>
</dbReference>
<gene>
    <name evidence="3" type="ORF">SAMN04489750_1058</name>
</gene>
<feature type="transmembrane region" description="Helical" evidence="2">
    <location>
        <begin position="103"/>
        <end position="127"/>
    </location>
</feature>
<feature type="transmembrane region" description="Helical" evidence="2">
    <location>
        <begin position="40"/>
        <end position="63"/>
    </location>
</feature>
<keyword evidence="2" id="KW-1133">Transmembrane helix</keyword>
<protein>
    <submittedName>
        <fullName evidence="3">Uncharacterized protein</fullName>
    </submittedName>
</protein>
<evidence type="ECO:0000256" key="2">
    <source>
        <dbReference type="SAM" id="Phobius"/>
    </source>
</evidence>
<feature type="compositionally biased region" description="Basic and acidic residues" evidence="1">
    <location>
        <begin position="208"/>
        <end position="220"/>
    </location>
</feature>